<dbReference type="AlphaFoldDB" id="A0A6C0CKD5"/>
<dbReference type="GO" id="GO:0005634">
    <property type="term" value="C:nucleus"/>
    <property type="evidence" value="ECO:0007669"/>
    <property type="project" value="TreeGrafter"/>
</dbReference>
<evidence type="ECO:0000313" key="6">
    <source>
        <dbReference type="EMBL" id="QHT04921.1"/>
    </source>
</evidence>
<dbReference type="GO" id="GO:0016787">
    <property type="term" value="F:hydrolase activity"/>
    <property type="evidence" value="ECO:0007669"/>
    <property type="project" value="UniProtKB-KW"/>
</dbReference>
<evidence type="ECO:0000259" key="5">
    <source>
        <dbReference type="PROSITE" id="PS51194"/>
    </source>
</evidence>
<dbReference type="InterPro" id="IPR001650">
    <property type="entry name" value="Helicase_C-like"/>
</dbReference>
<evidence type="ECO:0000256" key="2">
    <source>
        <dbReference type="ARBA" id="ARBA00022801"/>
    </source>
</evidence>
<dbReference type="GO" id="GO:0006281">
    <property type="term" value="P:DNA repair"/>
    <property type="evidence" value="ECO:0007669"/>
    <property type="project" value="TreeGrafter"/>
</dbReference>
<evidence type="ECO:0000259" key="4">
    <source>
        <dbReference type="PROSITE" id="PS51192"/>
    </source>
</evidence>
<dbReference type="InterPro" id="IPR027417">
    <property type="entry name" value="P-loop_NTPase"/>
</dbReference>
<keyword evidence="1" id="KW-0547">Nucleotide-binding</keyword>
<dbReference type="SMART" id="SM00487">
    <property type="entry name" value="DEXDc"/>
    <property type="match status" value="1"/>
</dbReference>
<dbReference type="EMBL" id="MN739444">
    <property type="protein sequence ID" value="QHT04921.1"/>
    <property type="molecule type" value="Genomic_DNA"/>
</dbReference>
<feature type="domain" description="Helicase C-terminal" evidence="5">
    <location>
        <begin position="387"/>
        <end position="539"/>
    </location>
</feature>
<keyword evidence="2" id="KW-0378">Hydrolase</keyword>
<protein>
    <recommendedName>
        <fullName evidence="7">Helicase</fullName>
    </recommendedName>
</protein>
<dbReference type="InterPro" id="IPR049730">
    <property type="entry name" value="SNF2/RAD54-like_C"/>
</dbReference>
<dbReference type="Gene3D" id="3.40.50.300">
    <property type="entry name" value="P-loop containing nucleotide triphosphate hydrolases"/>
    <property type="match status" value="1"/>
</dbReference>
<dbReference type="SMART" id="SM00490">
    <property type="entry name" value="HELICc"/>
    <property type="match status" value="1"/>
</dbReference>
<evidence type="ECO:0000256" key="3">
    <source>
        <dbReference type="ARBA" id="ARBA00022840"/>
    </source>
</evidence>
<sequence length="569" mass="65464">MASLFDFMSGAATATQMKDTKSRSKLDVAKEKITAPLFPYQEDGVKWMIKREMPTDDLYRYPRGGILADEMGLGKTLQAISLICSDPHIKPTLVIAPKSLVLNWCDEFVKFAPHLKVYKYDTFVSNRGYPKPSDTGAGGIVEGRTPIPDTFKKYDVVIVPITLIVDKSDDDSTKTSLGTTKTTQKLKKTIFHKLKWGRIIIDEGHMIKSKKSKRAKSAKMLISPIKWILTGTPVHNRVEDFYSLMEFIGINVKLLGSTDVLLYKKTYLKRRTKEDVKHYNAKLDIPPPDFQIINVDFETKAEQDFYRNIFQNSRESMSKLMSGQVNMMDCFELLLRCRQACINPQLFYNGMYRKESAKYTDESSRIGEVQNATEKPVKETWDGNVTKINCLRKLLQSHPDDKTLIFCNFTEEIHIYMDTFKDEFNVVQLIGSMDANERDLAIQKFMNDPECKVFFIQLMCGGVGLNLYKARYVYFTSPYWTPSQEEQAWCRAHRIGQTERLVVRYLISCLPEDSKNPNLTTETIETRILCTQDKKRDIIAEILDDDRITERNFGGNGLGIRDYRSLFTL</sequence>
<feature type="domain" description="Helicase ATP-binding" evidence="4">
    <location>
        <begin position="56"/>
        <end position="251"/>
    </location>
</feature>
<organism evidence="6">
    <name type="scientific">viral metagenome</name>
    <dbReference type="NCBI Taxonomy" id="1070528"/>
    <lineage>
        <taxon>unclassified sequences</taxon>
        <taxon>metagenomes</taxon>
        <taxon>organismal metagenomes</taxon>
    </lineage>
</organism>
<dbReference type="InterPro" id="IPR050628">
    <property type="entry name" value="SNF2_RAD54_helicase_TF"/>
</dbReference>
<dbReference type="InterPro" id="IPR014001">
    <property type="entry name" value="Helicase_ATP-bd"/>
</dbReference>
<reference evidence="6" key="1">
    <citation type="journal article" date="2020" name="Nature">
        <title>Giant virus diversity and host interactions through global metagenomics.</title>
        <authorList>
            <person name="Schulz F."/>
            <person name="Roux S."/>
            <person name="Paez-Espino D."/>
            <person name="Jungbluth S."/>
            <person name="Walsh D.A."/>
            <person name="Denef V.J."/>
            <person name="McMahon K.D."/>
            <person name="Konstantinidis K.T."/>
            <person name="Eloe-Fadrosh E.A."/>
            <person name="Kyrpides N.C."/>
            <person name="Woyke T."/>
        </authorList>
    </citation>
    <scope>NUCLEOTIDE SEQUENCE</scope>
    <source>
        <strain evidence="6">GVMAG-M-3300021343-4</strain>
    </source>
</reference>
<dbReference type="GO" id="GO:0008094">
    <property type="term" value="F:ATP-dependent activity, acting on DNA"/>
    <property type="evidence" value="ECO:0007669"/>
    <property type="project" value="TreeGrafter"/>
</dbReference>
<dbReference type="SUPFAM" id="SSF52540">
    <property type="entry name" value="P-loop containing nucleoside triphosphate hydrolases"/>
    <property type="match status" value="2"/>
</dbReference>
<dbReference type="CDD" id="cd17919">
    <property type="entry name" value="DEXHc_Snf"/>
    <property type="match status" value="1"/>
</dbReference>
<evidence type="ECO:0000256" key="1">
    <source>
        <dbReference type="ARBA" id="ARBA00022741"/>
    </source>
</evidence>
<dbReference type="InterPro" id="IPR000330">
    <property type="entry name" value="SNF2_N"/>
</dbReference>
<dbReference type="PROSITE" id="PS51192">
    <property type="entry name" value="HELICASE_ATP_BIND_1"/>
    <property type="match status" value="1"/>
</dbReference>
<dbReference type="PANTHER" id="PTHR45626">
    <property type="entry name" value="TRANSCRIPTION TERMINATION FACTOR 2-RELATED"/>
    <property type="match status" value="1"/>
</dbReference>
<dbReference type="Gene3D" id="3.40.50.10810">
    <property type="entry name" value="Tandem AAA-ATPase domain"/>
    <property type="match status" value="1"/>
</dbReference>
<dbReference type="PROSITE" id="PS51194">
    <property type="entry name" value="HELICASE_CTER"/>
    <property type="match status" value="1"/>
</dbReference>
<dbReference type="InterPro" id="IPR038718">
    <property type="entry name" value="SNF2-like_sf"/>
</dbReference>
<evidence type="ECO:0008006" key="7">
    <source>
        <dbReference type="Google" id="ProtNLM"/>
    </source>
</evidence>
<proteinExistence type="predicted"/>
<name>A0A6C0CKD5_9ZZZZ</name>
<dbReference type="Pfam" id="PF00271">
    <property type="entry name" value="Helicase_C"/>
    <property type="match status" value="1"/>
</dbReference>
<dbReference type="CDD" id="cd18793">
    <property type="entry name" value="SF2_C_SNF"/>
    <property type="match status" value="1"/>
</dbReference>
<dbReference type="PANTHER" id="PTHR45626:SF14">
    <property type="entry name" value="ATP-DEPENDENT DNA HELICASE (EUROFUNG)"/>
    <property type="match status" value="1"/>
</dbReference>
<dbReference type="GO" id="GO:0005524">
    <property type="term" value="F:ATP binding"/>
    <property type="evidence" value="ECO:0007669"/>
    <property type="project" value="UniProtKB-KW"/>
</dbReference>
<keyword evidence="3" id="KW-0067">ATP-binding</keyword>
<dbReference type="Pfam" id="PF00176">
    <property type="entry name" value="SNF2-rel_dom"/>
    <property type="match status" value="1"/>
</dbReference>
<accession>A0A6C0CKD5</accession>